<evidence type="ECO:0008006" key="3">
    <source>
        <dbReference type="Google" id="ProtNLM"/>
    </source>
</evidence>
<dbReference type="AlphaFoldDB" id="A0A176WHS1"/>
<keyword evidence="2" id="KW-1185">Reference proteome</keyword>
<accession>A0A176WHS1</accession>
<evidence type="ECO:0000313" key="2">
    <source>
        <dbReference type="Proteomes" id="UP000077202"/>
    </source>
</evidence>
<comment type="caution">
    <text evidence="1">The sequence shown here is derived from an EMBL/GenBank/DDBJ whole genome shotgun (WGS) entry which is preliminary data.</text>
</comment>
<evidence type="ECO:0000313" key="1">
    <source>
        <dbReference type="EMBL" id="OAE32163.1"/>
    </source>
</evidence>
<name>A0A176WHS1_MARPO</name>
<sequence length="90" mass="9949">MENPITEHLGAVKHILRYIADTLHYGLSYTKGEGCNRAVGRTVCLSCVIRFICKCLEAHGSSIDFTHLTQATGTKSKHTVGLDMEQKELT</sequence>
<protein>
    <recommendedName>
        <fullName evidence="3">Reverse transcriptase Ty1/copia-type domain-containing protein</fullName>
    </recommendedName>
</protein>
<proteinExistence type="predicted"/>
<reference evidence="1" key="1">
    <citation type="submission" date="2016-03" db="EMBL/GenBank/DDBJ databases">
        <title>Mechanisms controlling the formation of the plant cell surface in tip-growing cells are functionally conserved among land plants.</title>
        <authorList>
            <person name="Honkanen S."/>
            <person name="Jones V.A."/>
            <person name="Morieri G."/>
            <person name="Champion C."/>
            <person name="Hetherington A.J."/>
            <person name="Kelly S."/>
            <person name="Saint-Marcoux D."/>
            <person name="Proust H."/>
            <person name="Prescott H."/>
            <person name="Dolan L."/>
        </authorList>
    </citation>
    <scope>NUCLEOTIDE SEQUENCE [LARGE SCALE GENOMIC DNA]</scope>
    <source>
        <tissue evidence="1">Whole gametophyte</tissue>
    </source>
</reference>
<organism evidence="1 2">
    <name type="scientific">Marchantia polymorpha subsp. ruderalis</name>
    <dbReference type="NCBI Taxonomy" id="1480154"/>
    <lineage>
        <taxon>Eukaryota</taxon>
        <taxon>Viridiplantae</taxon>
        <taxon>Streptophyta</taxon>
        <taxon>Embryophyta</taxon>
        <taxon>Marchantiophyta</taxon>
        <taxon>Marchantiopsida</taxon>
        <taxon>Marchantiidae</taxon>
        <taxon>Marchantiales</taxon>
        <taxon>Marchantiaceae</taxon>
        <taxon>Marchantia</taxon>
    </lineage>
</organism>
<dbReference type="EMBL" id="LVLJ01000884">
    <property type="protein sequence ID" value="OAE32163.1"/>
    <property type="molecule type" value="Genomic_DNA"/>
</dbReference>
<gene>
    <name evidence="1" type="ORF">AXG93_2912s1530</name>
</gene>
<dbReference type="Proteomes" id="UP000077202">
    <property type="component" value="Unassembled WGS sequence"/>
</dbReference>